<evidence type="ECO:0000256" key="4">
    <source>
        <dbReference type="ARBA" id="ARBA00022692"/>
    </source>
</evidence>
<evidence type="ECO:0000256" key="10">
    <source>
        <dbReference type="SAM" id="Phobius"/>
    </source>
</evidence>
<evidence type="ECO:0000256" key="6">
    <source>
        <dbReference type="ARBA" id="ARBA00023136"/>
    </source>
</evidence>
<dbReference type="Gene3D" id="1.10.3730.20">
    <property type="match status" value="1"/>
</dbReference>
<gene>
    <name evidence="11" type="primary">sugE</name>
    <name evidence="11" type="ORF">ACFFJ2_19995</name>
</gene>
<evidence type="ECO:0000256" key="1">
    <source>
        <dbReference type="ARBA" id="ARBA00004651"/>
    </source>
</evidence>
<dbReference type="Proteomes" id="UP001589755">
    <property type="component" value="Unassembled WGS sequence"/>
</dbReference>
<dbReference type="InterPro" id="IPR000390">
    <property type="entry name" value="Small_drug/metabolite_transptr"/>
</dbReference>
<dbReference type="PANTHER" id="PTHR30561">
    <property type="entry name" value="SMR FAMILY PROTON-DEPENDENT DRUG EFFLUX TRANSPORTER SUGE"/>
    <property type="match status" value="1"/>
</dbReference>
<keyword evidence="12" id="KW-1185">Reference proteome</keyword>
<dbReference type="PANTHER" id="PTHR30561:SF0">
    <property type="entry name" value="GUANIDINIUM EXPORTER"/>
    <property type="match status" value="1"/>
</dbReference>
<feature type="transmembrane region" description="Helical" evidence="10">
    <location>
        <begin position="33"/>
        <end position="50"/>
    </location>
</feature>
<feature type="transmembrane region" description="Helical" evidence="10">
    <location>
        <begin position="84"/>
        <end position="103"/>
    </location>
</feature>
<evidence type="ECO:0000256" key="2">
    <source>
        <dbReference type="ARBA" id="ARBA00022448"/>
    </source>
</evidence>
<sequence>MAWLYLLAAGLLEIVWATALKYTEGFTRFGPSVLTIGAATASFFLLAHALKALPIGTAYAIWVSIGVGGVTIFGIVVFGEPASLARIGCLALILAGIIGLKVMGGQP</sequence>
<evidence type="ECO:0000313" key="12">
    <source>
        <dbReference type="Proteomes" id="UP001589755"/>
    </source>
</evidence>
<feature type="transmembrane region" description="Helical" evidence="10">
    <location>
        <begin position="57"/>
        <end position="78"/>
    </location>
</feature>
<keyword evidence="2" id="KW-0813">Transport</keyword>
<evidence type="ECO:0000256" key="8">
    <source>
        <dbReference type="ARBA" id="ARBA00039168"/>
    </source>
</evidence>
<keyword evidence="4 9" id="KW-0812">Transmembrane</keyword>
<evidence type="ECO:0000256" key="3">
    <source>
        <dbReference type="ARBA" id="ARBA00022475"/>
    </source>
</evidence>
<comment type="caution">
    <text evidence="11">The sequence shown here is derived from an EMBL/GenBank/DDBJ whole genome shotgun (WGS) entry which is preliminary data.</text>
</comment>
<dbReference type="EMBL" id="JBHLXD010000071">
    <property type="protein sequence ID" value="MFC0210673.1"/>
    <property type="molecule type" value="Genomic_DNA"/>
</dbReference>
<dbReference type="NCBIfam" id="NF008512">
    <property type="entry name" value="PRK11431.1"/>
    <property type="match status" value="1"/>
</dbReference>
<dbReference type="SUPFAM" id="SSF103481">
    <property type="entry name" value="Multidrug resistance efflux transporter EmrE"/>
    <property type="match status" value="1"/>
</dbReference>
<comment type="similarity">
    <text evidence="7">Belongs to the drug/metabolite transporter (DMT) superfamily. Small multidrug resistance (SMR) (TC 2.A.7.1) family. Gdx/SugE subfamily.</text>
</comment>
<evidence type="ECO:0000256" key="7">
    <source>
        <dbReference type="ARBA" id="ARBA00038151"/>
    </source>
</evidence>
<reference evidence="11 12" key="1">
    <citation type="submission" date="2024-09" db="EMBL/GenBank/DDBJ databases">
        <authorList>
            <person name="Sun Q."/>
            <person name="Mori K."/>
        </authorList>
    </citation>
    <scope>NUCLEOTIDE SEQUENCE [LARGE SCALE GENOMIC DNA]</scope>
    <source>
        <strain evidence="11 12">CCM 8543</strain>
    </source>
</reference>
<evidence type="ECO:0000313" key="11">
    <source>
        <dbReference type="EMBL" id="MFC0210673.1"/>
    </source>
</evidence>
<keyword evidence="6 10" id="KW-0472">Membrane</keyword>
<proteinExistence type="inferred from homology"/>
<evidence type="ECO:0000256" key="5">
    <source>
        <dbReference type="ARBA" id="ARBA00022989"/>
    </source>
</evidence>
<evidence type="ECO:0000256" key="9">
    <source>
        <dbReference type="RuleBase" id="RU003942"/>
    </source>
</evidence>
<organism evidence="11 12">
    <name type="scientific">Chelativorans intermedius</name>
    <dbReference type="NCBI Taxonomy" id="515947"/>
    <lineage>
        <taxon>Bacteria</taxon>
        <taxon>Pseudomonadati</taxon>
        <taxon>Pseudomonadota</taxon>
        <taxon>Alphaproteobacteria</taxon>
        <taxon>Hyphomicrobiales</taxon>
        <taxon>Phyllobacteriaceae</taxon>
        <taxon>Chelativorans</taxon>
    </lineage>
</organism>
<accession>A0ABV6DDE2</accession>
<dbReference type="InterPro" id="IPR037185">
    <property type="entry name" value="EmrE-like"/>
</dbReference>
<dbReference type="RefSeq" id="WP_261522858.1">
    <property type="nucleotide sequence ID" value="NZ_JAODNW010000049.1"/>
</dbReference>
<dbReference type="Pfam" id="PF00893">
    <property type="entry name" value="Multi_Drug_Res"/>
    <property type="match status" value="1"/>
</dbReference>
<name>A0ABV6DDE2_9HYPH</name>
<keyword evidence="5 10" id="KW-1133">Transmembrane helix</keyword>
<keyword evidence="3" id="KW-1003">Cell membrane</keyword>
<comment type="subcellular location">
    <subcellularLocation>
        <location evidence="1 9">Cell membrane</location>
        <topology evidence="1 9">Multi-pass membrane protein</topology>
    </subcellularLocation>
</comment>
<dbReference type="InterPro" id="IPR045324">
    <property type="entry name" value="Small_multidrug_res"/>
</dbReference>
<protein>
    <recommendedName>
        <fullName evidence="8">Guanidinium exporter</fullName>
    </recommendedName>
</protein>